<dbReference type="Pfam" id="PF04681">
    <property type="entry name" value="Bys1"/>
    <property type="match status" value="1"/>
</dbReference>
<evidence type="ECO:0000313" key="3">
    <source>
        <dbReference type="EMBL" id="KAF1980046.1"/>
    </source>
</evidence>
<reference evidence="3" key="1">
    <citation type="journal article" date="2020" name="Stud. Mycol.">
        <title>101 Dothideomycetes genomes: a test case for predicting lifestyles and emergence of pathogens.</title>
        <authorList>
            <person name="Haridas S."/>
            <person name="Albert R."/>
            <person name="Binder M."/>
            <person name="Bloem J."/>
            <person name="Labutti K."/>
            <person name="Salamov A."/>
            <person name="Andreopoulos B."/>
            <person name="Baker S."/>
            <person name="Barry K."/>
            <person name="Bills G."/>
            <person name="Bluhm B."/>
            <person name="Cannon C."/>
            <person name="Castanera R."/>
            <person name="Culley D."/>
            <person name="Daum C."/>
            <person name="Ezra D."/>
            <person name="Gonzalez J."/>
            <person name="Henrissat B."/>
            <person name="Kuo A."/>
            <person name="Liang C."/>
            <person name="Lipzen A."/>
            <person name="Lutzoni F."/>
            <person name="Magnuson J."/>
            <person name="Mondo S."/>
            <person name="Nolan M."/>
            <person name="Ohm R."/>
            <person name="Pangilinan J."/>
            <person name="Park H.-J."/>
            <person name="Ramirez L."/>
            <person name="Alfaro M."/>
            <person name="Sun H."/>
            <person name="Tritt A."/>
            <person name="Yoshinaga Y."/>
            <person name="Zwiers L.-H."/>
            <person name="Turgeon B."/>
            <person name="Goodwin S."/>
            <person name="Spatafora J."/>
            <person name="Crous P."/>
            <person name="Grigoriev I."/>
        </authorList>
    </citation>
    <scope>NUCLEOTIDE SEQUENCE</scope>
    <source>
        <strain evidence="3">CBS 107.79</strain>
    </source>
</reference>
<dbReference type="InterPro" id="IPR006771">
    <property type="entry name" value="CetA-like"/>
</dbReference>
<feature type="chain" id="PRO_5025574411" evidence="2">
    <location>
        <begin position="17"/>
        <end position="299"/>
    </location>
</feature>
<feature type="signal peptide" evidence="2">
    <location>
        <begin position="1"/>
        <end position="16"/>
    </location>
</feature>
<sequence length="299" mass="32603">MQLHLTVAALVATAAAANYGTAKIVNRCPYTVYVWSIFKEEGCATNDSFKLKPGGTYTQEFRGGKNMSKEERKKHDGGISLKLSKFPTCSGKDITQLEYKINDDDDEPDEIKGNFLDMSFVDCIGNLEDCPGRTDGFYLKSGNKDGAYTSAVNNEHCPVFNVYNAEEAAKVSYINWDDPQTKFCDFKADLDLYLCGGDAPDADDDSPEVPTSSTAPSSSSKIESSSAPSPTSYKQKPTPSTPAAPSSTEDAFVVAAAAVTEAPKAPTAPVIKTEVVYVTEYVDRRQVHAHKRRHQHFHA</sequence>
<evidence type="ECO:0000256" key="2">
    <source>
        <dbReference type="SAM" id="SignalP"/>
    </source>
</evidence>
<organism evidence="3 4">
    <name type="scientific">Bimuria novae-zelandiae CBS 107.79</name>
    <dbReference type="NCBI Taxonomy" id="1447943"/>
    <lineage>
        <taxon>Eukaryota</taxon>
        <taxon>Fungi</taxon>
        <taxon>Dikarya</taxon>
        <taxon>Ascomycota</taxon>
        <taxon>Pezizomycotina</taxon>
        <taxon>Dothideomycetes</taxon>
        <taxon>Pleosporomycetidae</taxon>
        <taxon>Pleosporales</taxon>
        <taxon>Massarineae</taxon>
        <taxon>Didymosphaeriaceae</taxon>
        <taxon>Bimuria</taxon>
    </lineage>
</organism>
<accession>A0A6A5VYS5</accession>
<name>A0A6A5VYS5_9PLEO</name>
<feature type="region of interest" description="Disordered" evidence="1">
    <location>
        <begin position="198"/>
        <end position="247"/>
    </location>
</feature>
<dbReference type="AlphaFoldDB" id="A0A6A5VYS5"/>
<gene>
    <name evidence="3" type="ORF">BU23DRAFT_444032</name>
</gene>
<dbReference type="OrthoDB" id="5144514at2759"/>
<protein>
    <submittedName>
        <fullName evidence="3">Uncharacterized protein</fullName>
    </submittedName>
</protein>
<evidence type="ECO:0000313" key="4">
    <source>
        <dbReference type="Proteomes" id="UP000800036"/>
    </source>
</evidence>
<keyword evidence="4" id="KW-1185">Reference proteome</keyword>
<proteinExistence type="predicted"/>
<evidence type="ECO:0000256" key="1">
    <source>
        <dbReference type="SAM" id="MobiDB-lite"/>
    </source>
</evidence>
<dbReference type="SUPFAM" id="SSF49870">
    <property type="entry name" value="Osmotin, thaumatin-like protein"/>
    <property type="match status" value="1"/>
</dbReference>
<dbReference type="EMBL" id="ML976656">
    <property type="protein sequence ID" value="KAF1980046.1"/>
    <property type="molecule type" value="Genomic_DNA"/>
</dbReference>
<feature type="compositionally biased region" description="Low complexity" evidence="1">
    <location>
        <begin position="208"/>
        <end position="247"/>
    </location>
</feature>
<dbReference type="InterPro" id="IPR037176">
    <property type="entry name" value="Osmotin/thaumatin-like_sf"/>
</dbReference>
<keyword evidence="2" id="KW-0732">Signal</keyword>
<dbReference type="Proteomes" id="UP000800036">
    <property type="component" value="Unassembled WGS sequence"/>
</dbReference>